<evidence type="ECO:0000256" key="1">
    <source>
        <dbReference type="SAM" id="Coils"/>
    </source>
</evidence>
<dbReference type="RefSeq" id="WP_091308365.1">
    <property type="nucleotide sequence ID" value="NZ_CBCSJU010000001.1"/>
</dbReference>
<accession>A0A1H6QUS2</accession>
<dbReference type="AlphaFoldDB" id="A0A1H6QUS2"/>
<keyword evidence="3" id="KW-1185">Reference proteome</keyword>
<reference evidence="3" key="1">
    <citation type="submission" date="2016-10" db="EMBL/GenBank/DDBJ databases">
        <authorList>
            <person name="Varghese N."/>
            <person name="Submissions S."/>
        </authorList>
    </citation>
    <scope>NUCLEOTIDE SEQUENCE [LARGE SCALE GENOMIC DNA]</scope>
    <source>
        <strain evidence="3">DSM 17934</strain>
    </source>
</reference>
<name>A0A1H6QUS2_9FLAO</name>
<sequence length="288" mass="33466">MKKVLFFAFFAFSLNCVSQNTSNRNQGPVGVQFYFGKKEFVPATVQLSNGKTLMGEVQDFDSPNTVEIIDYGFKPSDLENNINYNRKKIKFRKNAEDTTIQIPADSINYLTHFDTETKEIKEFKRLKILKTKNNGEIEETDRVVFLPLIKKDSINFYGYNMLMQGKYVRTVFYLNNSKDNLAINPLDFSMSDLFKSQDRLGQEVVNSIKVVTNDCPEFQKVLDQKTNFTAEMKKDAMQKYNKMQSDVKEGKKNLKTKKEKTEFESTVFANYYLEPFVKLTESYKSTCK</sequence>
<gene>
    <name evidence="2" type="ORF">SAMN05660918_0814</name>
</gene>
<dbReference type="Proteomes" id="UP000199702">
    <property type="component" value="Unassembled WGS sequence"/>
</dbReference>
<evidence type="ECO:0000313" key="2">
    <source>
        <dbReference type="EMBL" id="SEI47379.1"/>
    </source>
</evidence>
<evidence type="ECO:0000313" key="3">
    <source>
        <dbReference type="Proteomes" id="UP000199702"/>
    </source>
</evidence>
<dbReference type="EMBL" id="FNYA01000001">
    <property type="protein sequence ID" value="SEI47379.1"/>
    <property type="molecule type" value="Genomic_DNA"/>
</dbReference>
<proteinExistence type="predicted"/>
<organism evidence="2 3">
    <name type="scientific">Flavobacterium terrigena</name>
    <dbReference type="NCBI Taxonomy" id="402734"/>
    <lineage>
        <taxon>Bacteria</taxon>
        <taxon>Pseudomonadati</taxon>
        <taxon>Bacteroidota</taxon>
        <taxon>Flavobacteriia</taxon>
        <taxon>Flavobacteriales</taxon>
        <taxon>Flavobacteriaceae</taxon>
        <taxon>Flavobacterium</taxon>
    </lineage>
</organism>
<feature type="coiled-coil region" evidence="1">
    <location>
        <begin position="233"/>
        <end position="260"/>
    </location>
</feature>
<keyword evidence="1" id="KW-0175">Coiled coil</keyword>
<dbReference type="STRING" id="402734.SAMN05660918_0814"/>
<dbReference type="OrthoDB" id="1348221at2"/>
<protein>
    <submittedName>
        <fullName evidence="2">Uncharacterized protein</fullName>
    </submittedName>
</protein>